<evidence type="ECO:0000256" key="2">
    <source>
        <dbReference type="ARBA" id="ARBA00004377"/>
    </source>
</evidence>
<dbReference type="GO" id="GO:1903607">
    <property type="term" value="P:cytochrome c biosynthetic process"/>
    <property type="evidence" value="ECO:0007669"/>
    <property type="project" value="TreeGrafter"/>
</dbReference>
<dbReference type="InterPro" id="IPR052075">
    <property type="entry name" value="Heme_exporter_D"/>
</dbReference>
<keyword evidence="8 12" id="KW-0812">Transmembrane</keyword>
<comment type="function">
    <text evidence="1 12">Required for the export of heme to the periplasm for the biogenesis of c-type cytochromes.</text>
</comment>
<evidence type="ECO:0000256" key="3">
    <source>
        <dbReference type="ARBA" id="ARBA00008741"/>
    </source>
</evidence>
<keyword evidence="7 12" id="KW-0997">Cell inner membrane</keyword>
<comment type="similarity">
    <text evidence="3 12">Belongs to the CcmD/CycX/HelD family.</text>
</comment>
<keyword evidence="5 12" id="KW-0813">Transport</keyword>
<evidence type="ECO:0000256" key="10">
    <source>
        <dbReference type="ARBA" id="ARBA00022989"/>
    </source>
</evidence>
<dbReference type="InterPro" id="IPR007078">
    <property type="entry name" value="Haem_export_protD_CcmD"/>
</dbReference>
<evidence type="ECO:0000256" key="8">
    <source>
        <dbReference type="ARBA" id="ARBA00022692"/>
    </source>
</evidence>
<keyword evidence="10 12" id="KW-1133">Transmembrane helix</keyword>
<dbReference type="Pfam" id="PF04995">
    <property type="entry name" value="CcmD"/>
    <property type="match status" value="1"/>
</dbReference>
<evidence type="ECO:0000256" key="7">
    <source>
        <dbReference type="ARBA" id="ARBA00022519"/>
    </source>
</evidence>
<dbReference type="Proteomes" id="UP000321567">
    <property type="component" value="Unassembled WGS sequence"/>
</dbReference>
<keyword evidence="9 12" id="KW-0201">Cytochrome c-type biogenesis</keyword>
<reference evidence="13 14" key="1">
    <citation type="submission" date="2019-07" db="EMBL/GenBank/DDBJ databases">
        <title>Whole genome shotgun sequence of Rhodospirillum oryzae NBRC 107573.</title>
        <authorList>
            <person name="Hosoyama A."/>
            <person name="Uohara A."/>
            <person name="Ohji S."/>
            <person name="Ichikawa N."/>
        </authorList>
    </citation>
    <scope>NUCLEOTIDE SEQUENCE [LARGE SCALE GENOMIC DNA]</scope>
    <source>
        <strain evidence="13 14">NBRC 107573</strain>
    </source>
</reference>
<dbReference type="AlphaFoldDB" id="A0A512H6I1"/>
<protein>
    <recommendedName>
        <fullName evidence="4 12">Heme exporter protein D</fullName>
    </recommendedName>
</protein>
<dbReference type="PANTHER" id="PTHR37531:SF1">
    <property type="entry name" value="HEME EXPORTER PROTEIN D"/>
    <property type="match status" value="1"/>
</dbReference>
<dbReference type="PANTHER" id="PTHR37531">
    <property type="entry name" value="HEME EXPORTER PROTEIN D"/>
    <property type="match status" value="1"/>
</dbReference>
<keyword evidence="11 12" id="KW-0472">Membrane</keyword>
<accession>A0A512H6I1</accession>
<dbReference type="GO" id="GO:0015886">
    <property type="term" value="P:heme transport"/>
    <property type="evidence" value="ECO:0007669"/>
    <property type="project" value="InterPro"/>
</dbReference>
<keyword evidence="14" id="KW-1185">Reference proteome</keyword>
<comment type="caution">
    <text evidence="13">The sequence shown here is derived from an EMBL/GenBank/DDBJ whole genome shotgun (WGS) entry which is preliminary data.</text>
</comment>
<sequence>MDSLRDFLAMGGYAAFIWPAYGLTFVVLGGLIAHSLIERRRTRALLAQITGLPQDSATDA</sequence>
<dbReference type="GO" id="GO:0005886">
    <property type="term" value="C:plasma membrane"/>
    <property type="evidence" value="ECO:0007669"/>
    <property type="project" value="UniProtKB-SubCell"/>
</dbReference>
<gene>
    <name evidence="13" type="ORF">ROR02_11730</name>
</gene>
<keyword evidence="6 12" id="KW-1003">Cell membrane</keyword>
<evidence type="ECO:0000313" key="14">
    <source>
        <dbReference type="Proteomes" id="UP000321567"/>
    </source>
</evidence>
<evidence type="ECO:0000256" key="11">
    <source>
        <dbReference type="ARBA" id="ARBA00023136"/>
    </source>
</evidence>
<proteinExistence type="inferred from homology"/>
<dbReference type="EMBL" id="BJZO01000024">
    <property type="protein sequence ID" value="GEO81042.1"/>
    <property type="molecule type" value="Genomic_DNA"/>
</dbReference>
<dbReference type="GO" id="GO:0017004">
    <property type="term" value="P:cytochrome complex assembly"/>
    <property type="evidence" value="ECO:0007669"/>
    <property type="project" value="UniProtKB-KW"/>
</dbReference>
<evidence type="ECO:0000256" key="1">
    <source>
        <dbReference type="ARBA" id="ARBA00002442"/>
    </source>
</evidence>
<feature type="transmembrane region" description="Helical" evidence="12">
    <location>
        <begin position="12"/>
        <end position="33"/>
    </location>
</feature>
<dbReference type="RefSeq" id="WP_147163082.1">
    <property type="nucleotide sequence ID" value="NZ_BJZO01000024.1"/>
</dbReference>
<evidence type="ECO:0000256" key="5">
    <source>
        <dbReference type="ARBA" id="ARBA00022448"/>
    </source>
</evidence>
<comment type="subcellular location">
    <subcellularLocation>
        <location evidence="2 12">Cell inner membrane</location>
        <topology evidence="2 12">Single-pass membrane protein</topology>
    </subcellularLocation>
</comment>
<evidence type="ECO:0000256" key="9">
    <source>
        <dbReference type="ARBA" id="ARBA00022748"/>
    </source>
</evidence>
<evidence type="ECO:0000256" key="6">
    <source>
        <dbReference type="ARBA" id="ARBA00022475"/>
    </source>
</evidence>
<organism evidence="13 14">
    <name type="scientific">Pararhodospirillum oryzae</name>
    <dbReference type="NCBI Taxonomy" id="478448"/>
    <lineage>
        <taxon>Bacteria</taxon>
        <taxon>Pseudomonadati</taxon>
        <taxon>Pseudomonadota</taxon>
        <taxon>Alphaproteobacteria</taxon>
        <taxon>Rhodospirillales</taxon>
        <taxon>Rhodospirillaceae</taxon>
        <taxon>Pararhodospirillum</taxon>
    </lineage>
</organism>
<dbReference type="NCBIfam" id="TIGR03141">
    <property type="entry name" value="cytochro_ccmD"/>
    <property type="match status" value="1"/>
</dbReference>
<evidence type="ECO:0000256" key="12">
    <source>
        <dbReference type="RuleBase" id="RU363101"/>
    </source>
</evidence>
<evidence type="ECO:0000256" key="4">
    <source>
        <dbReference type="ARBA" id="ARBA00016461"/>
    </source>
</evidence>
<name>A0A512H6I1_9PROT</name>
<evidence type="ECO:0000313" key="13">
    <source>
        <dbReference type="EMBL" id="GEO81042.1"/>
    </source>
</evidence>
<dbReference type="OrthoDB" id="9815607at2"/>